<evidence type="ECO:0000313" key="3">
    <source>
        <dbReference type="Proteomes" id="UP001289066"/>
    </source>
</evidence>
<feature type="domain" description="IrrE N-terminal-like" evidence="1">
    <location>
        <begin position="2"/>
        <end position="127"/>
    </location>
</feature>
<dbReference type="Gene3D" id="1.10.10.2910">
    <property type="match status" value="1"/>
</dbReference>
<name>A0AAW9IVQ0_CLOPF</name>
<dbReference type="InterPro" id="IPR052345">
    <property type="entry name" value="Rad_response_metalloprotease"/>
</dbReference>
<feature type="non-terminal residue" evidence="2">
    <location>
        <position position="218"/>
    </location>
</feature>
<organism evidence="2 3">
    <name type="scientific">Clostridium perfringens</name>
    <dbReference type="NCBI Taxonomy" id="1502"/>
    <lineage>
        <taxon>Bacteria</taxon>
        <taxon>Bacillati</taxon>
        <taxon>Bacillota</taxon>
        <taxon>Clostridia</taxon>
        <taxon>Eubacteriales</taxon>
        <taxon>Clostridiaceae</taxon>
        <taxon>Clostridium</taxon>
    </lineage>
</organism>
<dbReference type="EMBL" id="WNVG01000389">
    <property type="protein sequence ID" value="MDZ5034274.1"/>
    <property type="molecule type" value="Genomic_DNA"/>
</dbReference>
<dbReference type="PANTHER" id="PTHR43236:SF1">
    <property type="entry name" value="BLL7220 PROTEIN"/>
    <property type="match status" value="1"/>
</dbReference>
<protein>
    <submittedName>
        <fullName evidence="2">ImmA/IrrE family metallo-endopeptidase</fullName>
    </submittedName>
</protein>
<comment type="caution">
    <text evidence="2">The sequence shown here is derived from an EMBL/GenBank/DDBJ whole genome shotgun (WGS) entry which is preliminary data.</text>
</comment>
<dbReference type="Proteomes" id="UP001289066">
    <property type="component" value="Unassembled WGS sequence"/>
</dbReference>
<dbReference type="InterPro" id="IPR010359">
    <property type="entry name" value="IrrE_HExxH"/>
</dbReference>
<dbReference type="Pfam" id="PF06114">
    <property type="entry name" value="Peptidase_M78"/>
    <property type="match status" value="1"/>
</dbReference>
<dbReference type="AlphaFoldDB" id="A0AAW9IVQ0"/>
<reference evidence="2" key="1">
    <citation type="submission" date="2019-11" db="EMBL/GenBank/DDBJ databases">
        <title>Characterization of Clostridium perfringens isolates from swine manure treated agricultural soils.</title>
        <authorList>
            <person name="Wushke S.T."/>
        </authorList>
    </citation>
    <scope>NUCLEOTIDE SEQUENCE</scope>
    <source>
        <strain evidence="2">X15</strain>
    </source>
</reference>
<dbReference type="RefSeq" id="WP_322412771.1">
    <property type="nucleotide sequence ID" value="NZ_WNVG01000389.1"/>
</dbReference>
<gene>
    <name evidence="2" type="ORF">GNF81_16330</name>
</gene>
<evidence type="ECO:0000313" key="2">
    <source>
        <dbReference type="EMBL" id="MDZ5034274.1"/>
    </source>
</evidence>
<accession>A0AAW9IVQ0</accession>
<proteinExistence type="predicted"/>
<dbReference type="PANTHER" id="PTHR43236">
    <property type="entry name" value="ANTITOXIN HIGA1"/>
    <property type="match status" value="1"/>
</dbReference>
<evidence type="ECO:0000259" key="1">
    <source>
        <dbReference type="Pfam" id="PF06114"/>
    </source>
</evidence>
<sequence>MEKNGIAVSSFKTNESKIDAFTQIHKVHNVERPFVVVGDDKESAVRRQFSMAHELGHIVLHNSSIEVDELSREEYKTMEEEANNFAAAFLLPKESFLADVMQYPNKLEFYVELKKKWKVSISAMIIRAFKLNAITHNQYQYLMKQLSKKGWRVKEPLDDLIVTPKPVLLKRAIDVLITNDVMNETEIVNELANYGMALNTDDIEMLLSLDKGRLRKKD</sequence>